<dbReference type="MGI" id="MGI:1914824">
    <property type="gene designation" value="Alg13"/>
</dbReference>
<keyword evidence="8" id="KW-1185">Reference proteome</keyword>
<dbReference type="Bgee" id="ENSMUSG00000041718">
    <property type="expression patterns" value="Expressed in animal zygote and 238 other cell types or tissues"/>
</dbReference>
<dbReference type="HOGENOM" id="CLU_2573284_0_0_1"/>
<keyword evidence="9" id="KW-1267">Proteomics identification</keyword>
<sequence length="81" mass="9017">MKRAFVTVGTTSFDELVARVVANDCVQILESLGYNHLVLQVGRGTVVPKPFRTESFTLDVYRCRKLFGESGERQTTCGSCK</sequence>
<evidence type="ECO:0000313" key="8">
    <source>
        <dbReference type="Proteomes" id="UP000000589"/>
    </source>
</evidence>
<keyword evidence="5" id="KW-0808">Transferase</keyword>
<reference evidence="6" key="4">
    <citation type="submission" date="2025-08" db="UniProtKB">
        <authorList>
            <consortium name="Ensembl"/>
        </authorList>
    </citation>
    <scope>IDENTIFICATION</scope>
    <source>
        <strain evidence="6">C57BL/6J</strain>
    </source>
</reference>
<dbReference type="EC" id="2.4.1.141" evidence="2"/>
<dbReference type="GO" id="GO:0006488">
    <property type="term" value="P:dolichol-linked oligosaccharide biosynthetic process"/>
    <property type="evidence" value="ECO:0007669"/>
    <property type="project" value="InterPro"/>
</dbReference>
<accession>E9Q2P6</accession>
<dbReference type="Ensembl" id="ENSMUST00000145724.7">
    <property type="protein sequence ID" value="ENSMUSP00000131340.4"/>
    <property type="gene ID" value="ENSMUSG00000041718.17"/>
</dbReference>
<dbReference type="Proteomes" id="UP000000589">
    <property type="component" value="Chromosome X"/>
</dbReference>
<evidence type="ECO:0007829" key="10">
    <source>
        <dbReference type="PubMed" id="21183079"/>
    </source>
</evidence>
<reference evidence="6 8" key="3">
    <citation type="journal article" date="2011" name="PLoS Biol.">
        <title>Modernizing reference genome assemblies.</title>
        <authorList>
            <person name="Church D.M."/>
            <person name="Schneider V.A."/>
            <person name="Graves T."/>
            <person name="Auger K."/>
            <person name="Cunningham F."/>
            <person name="Bouk N."/>
            <person name="Chen H.C."/>
            <person name="Agarwala R."/>
            <person name="McLaren W.M."/>
            <person name="Ritchie G.R."/>
            <person name="Albracht D."/>
            <person name="Kremitzki M."/>
            <person name="Rock S."/>
            <person name="Kotkiewicz H."/>
            <person name="Kremitzki C."/>
            <person name="Wollam A."/>
            <person name="Trani L."/>
            <person name="Fulton L."/>
            <person name="Fulton R."/>
            <person name="Matthews L."/>
            <person name="Whitehead S."/>
            <person name="Chow W."/>
            <person name="Torrance J."/>
            <person name="Dunn M."/>
            <person name="Harden G."/>
            <person name="Threadgold G."/>
            <person name="Wood J."/>
            <person name="Collins J."/>
            <person name="Heath P."/>
            <person name="Griffiths G."/>
            <person name="Pelan S."/>
            <person name="Grafham D."/>
            <person name="Eichler E.E."/>
            <person name="Weinstock G."/>
            <person name="Mardis E.R."/>
            <person name="Wilson R.K."/>
            <person name="Howe K."/>
            <person name="Flicek P."/>
            <person name="Hubbard T."/>
        </authorList>
    </citation>
    <scope>NUCLEOTIDE SEQUENCE [LARGE SCALE GENOMIC DNA]</scope>
    <source>
        <strain evidence="6 8">C57BL/6J</strain>
    </source>
</reference>
<comment type="similarity">
    <text evidence="1">Belongs to the glycosyltransferase 28 family.</text>
</comment>
<evidence type="ECO:0000256" key="3">
    <source>
        <dbReference type="ARBA" id="ARBA00017468"/>
    </source>
</evidence>
<evidence type="ECO:0000256" key="5">
    <source>
        <dbReference type="ARBA" id="ARBA00022679"/>
    </source>
</evidence>
<evidence type="ECO:0000256" key="2">
    <source>
        <dbReference type="ARBA" id="ARBA00012614"/>
    </source>
</evidence>
<dbReference type="AGR" id="MGI:1914824"/>
<keyword evidence="4" id="KW-0328">Glycosyltransferase</keyword>
<proteinExistence type="evidence at protein level"/>
<evidence type="ECO:0000256" key="1">
    <source>
        <dbReference type="ARBA" id="ARBA00006962"/>
    </source>
</evidence>
<reference evidence="6" key="5">
    <citation type="submission" date="2025-09" db="UniProtKB">
        <authorList>
            <consortium name="Ensembl"/>
        </authorList>
    </citation>
    <scope>IDENTIFICATION</scope>
    <source>
        <strain evidence="6">C57BL/6J</strain>
    </source>
</reference>
<organism evidence="6 8">
    <name type="scientific">Mus musculus</name>
    <name type="common">Mouse</name>
    <dbReference type="NCBI Taxonomy" id="10090"/>
    <lineage>
        <taxon>Eukaryota</taxon>
        <taxon>Metazoa</taxon>
        <taxon>Chordata</taxon>
        <taxon>Craniata</taxon>
        <taxon>Vertebrata</taxon>
        <taxon>Euteleostomi</taxon>
        <taxon>Mammalia</taxon>
        <taxon>Eutheria</taxon>
        <taxon>Euarchontoglires</taxon>
        <taxon>Glires</taxon>
        <taxon>Rodentia</taxon>
        <taxon>Myomorpha</taxon>
        <taxon>Muroidea</taxon>
        <taxon>Muridae</taxon>
        <taxon>Murinae</taxon>
        <taxon>Mus</taxon>
        <taxon>Mus</taxon>
    </lineage>
</organism>
<dbReference type="PANTHER" id="PTHR12867:SF7">
    <property type="entry name" value="BIFUNCTIONAL UDP-N-ACETYLGLUCOSAMINE TRANSFERASE AND DEUBIQUITINASE ALG13-RELATED"/>
    <property type="match status" value="1"/>
</dbReference>
<reference evidence="10" key="2">
    <citation type="journal article" date="2010" name="Cell">
        <title>A tissue-specific atlas of mouse protein phosphorylation and expression.</title>
        <authorList>
            <person name="Huttlin E.L."/>
            <person name="Jedrychowski M.P."/>
            <person name="Elias J.E."/>
            <person name="Goswami T."/>
            <person name="Rad R."/>
            <person name="Beausoleil S.A."/>
            <person name="Villen J."/>
            <person name="Haas W."/>
            <person name="Sowa M.E."/>
            <person name="Gygi S.P."/>
        </authorList>
    </citation>
    <scope>IDENTIFICATION BY MASS SPECTROMETRY [LARGE SCALE ANALYSIS]</scope>
</reference>
<evidence type="ECO:0007829" key="9">
    <source>
        <dbReference type="ProteomicsDB" id="E9Q2P6"/>
    </source>
</evidence>
<dbReference type="VEuPathDB" id="HostDB:ENSMUSG00000041718"/>
<dbReference type="AlphaFoldDB" id="E9Q2P6"/>
<dbReference type="Gene3D" id="3.40.50.2000">
    <property type="entry name" value="Glycogen Phosphorylase B"/>
    <property type="match status" value="1"/>
</dbReference>
<name>E9Q2P6_MOUSE</name>
<reference evidence="6 8" key="1">
    <citation type="journal article" date="2009" name="PLoS Biol.">
        <title>Lineage-specific biology revealed by a finished genome assembly of the mouse.</title>
        <authorList>
            <consortium name="Mouse Genome Sequencing Consortium"/>
            <person name="Church D.M."/>
            <person name="Goodstadt L."/>
            <person name="Hillier L.W."/>
            <person name="Zody M.C."/>
            <person name="Goldstein S."/>
            <person name="She X."/>
            <person name="Bult C.J."/>
            <person name="Agarwala R."/>
            <person name="Cherry J.L."/>
            <person name="DiCuccio M."/>
            <person name="Hlavina W."/>
            <person name="Kapustin Y."/>
            <person name="Meric P."/>
            <person name="Maglott D."/>
            <person name="Birtle Z."/>
            <person name="Marques A.C."/>
            <person name="Graves T."/>
            <person name="Zhou S."/>
            <person name="Teague B."/>
            <person name="Potamousis K."/>
            <person name="Churas C."/>
            <person name="Place M."/>
            <person name="Herschleb J."/>
            <person name="Runnheim R."/>
            <person name="Forrest D."/>
            <person name="Amos-Landgraf J."/>
            <person name="Schwartz D.C."/>
            <person name="Cheng Z."/>
            <person name="Lindblad-Toh K."/>
            <person name="Eichler E.E."/>
            <person name="Ponting C.P."/>
        </authorList>
    </citation>
    <scope>NUCLEOTIDE SEQUENCE [LARGE SCALE GENOMIC DNA]</scope>
    <source>
        <strain evidence="6 8">C57BL/6J</strain>
    </source>
</reference>
<evidence type="ECO:0000313" key="6">
    <source>
        <dbReference type="Ensembl" id="ENSMUSP00000131340.4"/>
    </source>
</evidence>
<dbReference type="PANTHER" id="PTHR12867">
    <property type="entry name" value="GLYCOSYL TRANSFERASE-RELATED"/>
    <property type="match status" value="1"/>
</dbReference>
<evidence type="ECO:0000256" key="4">
    <source>
        <dbReference type="ARBA" id="ARBA00022676"/>
    </source>
</evidence>
<dbReference type="GeneTree" id="ENSGT00940000159922"/>
<dbReference type="SMR" id="E9Q2P6"/>
<dbReference type="ProteomicsDB" id="326946"/>
<gene>
    <name evidence="6 7" type="primary">Alg13</name>
</gene>
<dbReference type="ExpressionAtlas" id="E9Q2P6">
    <property type="expression patterns" value="baseline and differential"/>
</dbReference>
<dbReference type="Antibodypedia" id="490">
    <property type="antibodies" value="163 antibodies from 21 providers"/>
</dbReference>
<dbReference type="GO" id="GO:0004577">
    <property type="term" value="F:N-acetylglucosaminyldiphosphodolichol N-acetylglucosaminyltransferase activity"/>
    <property type="evidence" value="ECO:0007669"/>
    <property type="project" value="UniProtKB-EC"/>
</dbReference>
<evidence type="ECO:0000313" key="7">
    <source>
        <dbReference type="MGI" id="MGI:1914824"/>
    </source>
</evidence>
<protein>
    <recommendedName>
        <fullName evidence="3">UDP-N-acetylglucosamine transferase subunit ALG13</fullName>
        <ecNumber evidence="2">2.4.1.141</ecNumber>
    </recommendedName>
</protein>
<dbReference type="InterPro" id="IPR039042">
    <property type="entry name" value="Alg13-like"/>
</dbReference>